<dbReference type="EMBL" id="CAICTM010000155">
    <property type="protein sequence ID" value="CAB9503093.1"/>
    <property type="molecule type" value="Genomic_DNA"/>
</dbReference>
<dbReference type="PANTHER" id="PTHR24286:SF384">
    <property type="entry name" value="P450, PUTATIVE (EUROFUNG)-RELATED"/>
    <property type="match status" value="1"/>
</dbReference>
<reference evidence="8" key="1">
    <citation type="submission" date="2020-06" db="EMBL/GenBank/DDBJ databases">
        <authorList>
            <consortium name="Plant Systems Biology data submission"/>
        </authorList>
    </citation>
    <scope>NUCLEOTIDE SEQUENCE</scope>
    <source>
        <strain evidence="8">D6</strain>
    </source>
</reference>
<dbReference type="SUPFAM" id="SSF48264">
    <property type="entry name" value="Cytochrome P450"/>
    <property type="match status" value="1"/>
</dbReference>
<dbReference type="GO" id="GO:0016705">
    <property type="term" value="F:oxidoreductase activity, acting on paired donors, with incorporation or reduction of molecular oxygen"/>
    <property type="evidence" value="ECO:0007669"/>
    <property type="project" value="InterPro"/>
</dbReference>
<accession>A0A9N8H5Y5</accession>
<keyword evidence="5 7" id="KW-0408">Iron</keyword>
<keyword evidence="6" id="KW-0503">Monooxygenase</keyword>
<keyword evidence="2 7" id="KW-0349">Heme</keyword>
<proteinExistence type="inferred from homology"/>
<keyword evidence="4" id="KW-0560">Oxidoreductase</keyword>
<feature type="binding site" description="axial binding residue" evidence="7">
    <location>
        <position position="484"/>
    </location>
    <ligand>
        <name>heme</name>
        <dbReference type="ChEBI" id="CHEBI:30413"/>
    </ligand>
    <ligandPart>
        <name>Fe</name>
        <dbReference type="ChEBI" id="CHEBI:18248"/>
    </ligandPart>
</feature>
<evidence type="ECO:0000313" key="8">
    <source>
        <dbReference type="EMBL" id="CAB9503093.1"/>
    </source>
</evidence>
<keyword evidence="9" id="KW-1185">Reference proteome</keyword>
<evidence type="ECO:0000256" key="6">
    <source>
        <dbReference type="ARBA" id="ARBA00023033"/>
    </source>
</evidence>
<keyword evidence="3 7" id="KW-0479">Metal-binding</keyword>
<dbReference type="PANTHER" id="PTHR24286">
    <property type="entry name" value="CYTOCHROME P450 26"/>
    <property type="match status" value="1"/>
</dbReference>
<dbReference type="GO" id="GO:0016125">
    <property type="term" value="P:sterol metabolic process"/>
    <property type="evidence" value="ECO:0007669"/>
    <property type="project" value="TreeGrafter"/>
</dbReference>
<dbReference type="PRINTS" id="PR00465">
    <property type="entry name" value="EP450IV"/>
</dbReference>
<dbReference type="GO" id="GO:0020037">
    <property type="term" value="F:heme binding"/>
    <property type="evidence" value="ECO:0007669"/>
    <property type="project" value="InterPro"/>
</dbReference>
<dbReference type="Proteomes" id="UP001153069">
    <property type="component" value="Unassembled WGS sequence"/>
</dbReference>
<dbReference type="InterPro" id="IPR001128">
    <property type="entry name" value="Cyt_P450"/>
</dbReference>
<protein>
    <recommendedName>
        <fullName evidence="10">Cytochrome P450</fullName>
    </recommendedName>
</protein>
<evidence type="ECO:0000256" key="3">
    <source>
        <dbReference type="ARBA" id="ARBA00022723"/>
    </source>
</evidence>
<evidence type="ECO:0000256" key="7">
    <source>
        <dbReference type="PIRSR" id="PIRSR602403-1"/>
    </source>
</evidence>
<dbReference type="Gene3D" id="1.10.630.10">
    <property type="entry name" value="Cytochrome P450"/>
    <property type="match status" value="1"/>
</dbReference>
<evidence type="ECO:0000256" key="4">
    <source>
        <dbReference type="ARBA" id="ARBA00023002"/>
    </source>
</evidence>
<comment type="similarity">
    <text evidence="1">Belongs to the cytochrome P450 family.</text>
</comment>
<organism evidence="8 9">
    <name type="scientific">Seminavis robusta</name>
    <dbReference type="NCBI Taxonomy" id="568900"/>
    <lineage>
        <taxon>Eukaryota</taxon>
        <taxon>Sar</taxon>
        <taxon>Stramenopiles</taxon>
        <taxon>Ochrophyta</taxon>
        <taxon>Bacillariophyta</taxon>
        <taxon>Bacillariophyceae</taxon>
        <taxon>Bacillariophycidae</taxon>
        <taxon>Naviculales</taxon>
        <taxon>Naviculaceae</taxon>
        <taxon>Seminavis</taxon>
    </lineage>
</organism>
<evidence type="ECO:0000256" key="2">
    <source>
        <dbReference type="ARBA" id="ARBA00022617"/>
    </source>
</evidence>
<dbReference type="OrthoDB" id="40050at2759"/>
<evidence type="ECO:0008006" key="10">
    <source>
        <dbReference type="Google" id="ProtNLM"/>
    </source>
</evidence>
<name>A0A9N8H5Y5_9STRA</name>
<comment type="caution">
    <text evidence="8">The sequence shown here is derived from an EMBL/GenBank/DDBJ whole genome shotgun (WGS) entry which is preliminary data.</text>
</comment>
<comment type="cofactor">
    <cofactor evidence="7">
        <name>heme</name>
        <dbReference type="ChEBI" id="CHEBI:30413"/>
    </cofactor>
</comment>
<gene>
    <name evidence="8" type="ORF">SEMRO_156_G070620.2</name>
</gene>
<dbReference type="GO" id="GO:0004497">
    <property type="term" value="F:monooxygenase activity"/>
    <property type="evidence" value="ECO:0007669"/>
    <property type="project" value="UniProtKB-KW"/>
</dbReference>
<dbReference type="Pfam" id="PF00067">
    <property type="entry name" value="p450"/>
    <property type="match status" value="1"/>
</dbReference>
<dbReference type="AlphaFoldDB" id="A0A9N8H5Y5"/>
<evidence type="ECO:0000256" key="5">
    <source>
        <dbReference type="ARBA" id="ARBA00023004"/>
    </source>
</evidence>
<dbReference type="GO" id="GO:0005506">
    <property type="term" value="F:iron ion binding"/>
    <property type="evidence" value="ECO:0007669"/>
    <property type="project" value="InterPro"/>
</dbReference>
<dbReference type="InterPro" id="IPR002403">
    <property type="entry name" value="Cyt_P450_E_grp-IV"/>
</dbReference>
<sequence length="533" mass="60432">MSPKEPSPFNTMTLFKDHSWRVALITGLLSWSLHNTRLAFLMESAITGNSSISVLAWGILTLGLCNWLRLEINTILLRSKLPRGDLGLLFLGNLYEALVNNPANIWYDQRAKFGRFFSTNGVSLHVTGWTAESTAWLWNVERKGGAVTSWPPQIQKLTGKTALTNVNGAHHRALRRILEPAFTPKATRDYVKTIDTVMQQTFREWSERDTTISSDDLKLLTLRVFLLAAFGKELEPNTRDVLHRDFKIWTEGFGSIIPYRLPFTQFAKSMDARDRIRKTLEEVIIQFKKDNPPGSFLAETTMVGRACYGLDEEGKTMSMEELKDNLLAMIFAGHDTTSASMGTAIHFLCENHAIRQALTEEVKGFKKPLDFDELKAAPILNAFLAECWRRDPPAMFIFRKLQGSWNHEGFQLPSGLRFNISVKLAAWNEELFPQPEKFEIQRFLPKDHPLVDNPELGEAAKSVEFNSDGMKANFPIFGGARHACLGSHFAKVEMRVFVTRLLQSYCVEELSAEKMHSPINGWKTRFQLACPAS</sequence>
<dbReference type="InterPro" id="IPR036396">
    <property type="entry name" value="Cyt_P450_sf"/>
</dbReference>
<evidence type="ECO:0000256" key="1">
    <source>
        <dbReference type="ARBA" id="ARBA00010617"/>
    </source>
</evidence>
<evidence type="ECO:0000313" key="9">
    <source>
        <dbReference type="Proteomes" id="UP001153069"/>
    </source>
</evidence>